<dbReference type="InterPro" id="IPR050682">
    <property type="entry name" value="ModA/WtpA"/>
</dbReference>
<feature type="signal peptide" evidence="4">
    <location>
        <begin position="1"/>
        <end position="19"/>
    </location>
</feature>
<evidence type="ECO:0000256" key="1">
    <source>
        <dbReference type="ARBA" id="ARBA00009175"/>
    </source>
</evidence>
<gene>
    <name evidence="5" type="primary">modA</name>
    <name evidence="5" type="ORF">HMPREF9444_00113</name>
</gene>
<evidence type="ECO:0000313" key="6">
    <source>
        <dbReference type="Proteomes" id="UP000018458"/>
    </source>
</evidence>
<evidence type="ECO:0000256" key="2">
    <source>
        <dbReference type="ARBA" id="ARBA00022723"/>
    </source>
</evidence>
<dbReference type="HOGENOM" id="CLU_1000869_0_0_6"/>
<evidence type="ECO:0000256" key="3">
    <source>
        <dbReference type="ARBA" id="ARBA00022729"/>
    </source>
</evidence>
<comment type="caution">
    <text evidence="5">The sequence shown here is derived from an EMBL/GenBank/DDBJ whole genome shotgun (WGS) entry which is preliminary data.</text>
</comment>
<dbReference type="InterPro" id="IPR005950">
    <property type="entry name" value="ModA"/>
</dbReference>
<dbReference type="STRING" id="762983.HMPREF9444_00113"/>
<dbReference type="EMBL" id="AEVO01000006">
    <property type="protein sequence ID" value="EFY08062.1"/>
    <property type="molecule type" value="Genomic_DNA"/>
</dbReference>
<dbReference type="NCBIfam" id="TIGR01256">
    <property type="entry name" value="modA"/>
    <property type="match status" value="1"/>
</dbReference>
<dbReference type="Gene3D" id="3.40.190.10">
    <property type="entry name" value="Periplasmic binding protein-like II"/>
    <property type="match status" value="2"/>
</dbReference>
<name>E8LHF4_SUCHY</name>
<dbReference type="OrthoDB" id="9785015at2"/>
<dbReference type="SUPFAM" id="SSF53850">
    <property type="entry name" value="Periplasmic binding protein-like II"/>
    <property type="match status" value="1"/>
</dbReference>
<accession>E8LHF4</accession>
<dbReference type="Proteomes" id="UP000018458">
    <property type="component" value="Unassembled WGS sequence"/>
</dbReference>
<dbReference type="eggNOG" id="COG0725">
    <property type="taxonomic scope" value="Bacteria"/>
</dbReference>
<keyword evidence="2" id="KW-0479">Metal-binding</keyword>
<dbReference type="GO" id="GO:0046872">
    <property type="term" value="F:metal ion binding"/>
    <property type="evidence" value="ECO:0007669"/>
    <property type="project" value="UniProtKB-KW"/>
</dbReference>
<dbReference type="PANTHER" id="PTHR30632">
    <property type="entry name" value="MOLYBDATE-BINDING PERIPLASMIC PROTEIN"/>
    <property type="match status" value="1"/>
</dbReference>
<organism evidence="5 6">
    <name type="scientific">Succinatimonas hippei (strain DSM 22608 / JCM 16073 / KCTC 15190 / YIT 12066)</name>
    <dbReference type="NCBI Taxonomy" id="762983"/>
    <lineage>
        <taxon>Bacteria</taxon>
        <taxon>Pseudomonadati</taxon>
        <taxon>Pseudomonadota</taxon>
        <taxon>Gammaproteobacteria</taxon>
        <taxon>Aeromonadales</taxon>
        <taxon>Succinivibrionaceae</taxon>
        <taxon>Succinatimonas</taxon>
    </lineage>
</organism>
<proteinExistence type="inferred from homology"/>
<keyword evidence="6" id="KW-1185">Reference proteome</keyword>
<feature type="chain" id="PRO_5003224148" evidence="4">
    <location>
        <begin position="20"/>
        <end position="278"/>
    </location>
</feature>
<dbReference type="PANTHER" id="PTHR30632:SF14">
    <property type="entry name" value="TUNGSTATE_MOLYBDATE_CHROMATE-BINDING PROTEIN MODA"/>
    <property type="match status" value="1"/>
</dbReference>
<dbReference type="GO" id="GO:0030973">
    <property type="term" value="F:molybdate ion binding"/>
    <property type="evidence" value="ECO:0007669"/>
    <property type="project" value="TreeGrafter"/>
</dbReference>
<keyword evidence="3 4" id="KW-0732">Signal</keyword>
<evidence type="ECO:0000256" key="4">
    <source>
        <dbReference type="SAM" id="SignalP"/>
    </source>
</evidence>
<protein>
    <submittedName>
        <fullName evidence="5">Molybdate ABC transporter, periplasmic molybdate-binding protein</fullName>
    </submittedName>
</protein>
<comment type="similarity">
    <text evidence="1">Belongs to the bacterial solute-binding protein ModA family.</text>
</comment>
<evidence type="ECO:0000313" key="5">
    <source>
        <dbReference type="EMBL" id="EFY08062.1"/>
    </source>
</evidence>
<sequence length="278" mass="31442">MLNILINYFMLFKKFIALAAIVSVSFCTQAAEQKLQVCATTQMYSALEALTPKIPVEFDAHYTTASNIYTGIINNKLKCDVIISPDERLPISLIRLNKTSPASFIPFTRAKLILWSANPRLFNGNISAIYTKKLKSLAIPDPRLTPVGFAAKQIVANKGFPTDYLKDKIFYPEHEYQVHSMVANQNVEAGFITLPLISSKTKMVNGSYWIVPREYYPDIFYYTLIIDESTKRNDALAFTRFLRENDEAQTLLEAFGFGSLNPTETGQIDLRLPGWQSK</sequence>
<dbReference type="AlphaFoldDB" id="E8LHF4"/>
<dbReference type="GO" id="GO:0015689">
    <property type="term" value="P:molybdate ion transport"/>
    <property type="evidence" value="ECO:0007669"/>
    <property type="project" value="InterPro"/>
</dbReference>
<reference evidence="5 6" key="1">
    <citation type="submission" date="2011-01" db="EMBL/GenBank/DDBJ databases">
        <authorList>
            <person name="Weinstock G."/>
            <person name="Sodergren E."/>
            <person name="Clifton S."/>
            <person name="Fulton L."/>
            <person name="Fulton B."/>
            <person name="Courtney L."/>
            <person name="Fronick C."/>
            <person name="Harrison M."/>
            <person name="Strong C."/>
            <person name="Farmer C."/>
            <person name="Delahaunty K."/>
            <person name="Markovic C."/>
            <person name="Hall O."/>
            <person name="Minx P."/>
            <person name="Tomlinson C."/>
            <person name="Mitreva M."/>
            <person name="Hou S."/>
            <person name="Chen J."/>
            <person name="Wollam A."/>
            <person name="Pepin K.H."/>
            <person name="Johnson M."/>
            <person name="Bhonagiri V."/>
            <person name="Zhang X."/>
            <person name="Suruliraj S."/>
            <person name="Warren W."/>
            <person name="Chinwalla A."/>
            <person name="Mardis E.R."/>
            <person name="Wilson R.K."/>
        </authorList>
    </citation>
    <scope>NUCLEOTIDE SEQUENCE [LARGE SCALE GENOMIC DNA]</scope>
    <source>
        <strain evidence="6">DSM 22608 / JCM 16073 / KCTC 15190 / YIT 12066</strain>
    </source>
</reference>
<dbReference type="Pfam" id="PF13531">
    <property type="entry name" value="SBP_bac_11"/>
    <property type="match status" value="1"/>
</dbReference>